<name>A0A2S2D0G5_9PROT</name>
<dbReference type="Gene3D" id="3.20.20.70">
    <property type="entry name" value="Aldolase class I"/>
    <property type="match status" value="1"/>
</dbReference>
<organism evidence="2 3">
    <name type="scientific">Azospirillum thermophilum</name>
    <dbReference type="NCBI Taxonomy" id="2202148"/>
    <lineage>
        <taxon>Bacteria</taxon>
        <taxon>Pseudomonadati</taxon>
        <taxon>Pseudomonadota</taxon>
        <taxon>Alphaproteobacteria</taxon>
        <taxon>Rhodospirillales</taxon>
        <taxon>Azospirillaceae</taxon>
        <taxon>Azospirillum</taxon>
    </lineage>
</organism>
<protein>
    <submittedName>
        <fullName evidence="2">N-acetylneuraminate synthase</fullName>
    </submittedName>
</protein>
<geneLocation type="plasmid" evidence="2 3">
    <name>unnamed4</name>
</geneLocation>
<evidence type="ECO:0000313" key="3">
    <source>
        <dbReference type="Proteomes" id="UP000245629"/>
    </source>
</evidence>
<feature type="domain" description="PseI/NeuA/B-like" evidence="1">
    <location>
        <begin position="42"/>
        <end position="278"/>
    </location>
</feature>
<evidence type="ECO:0000259" key="1">
    <source>
        <dbReference type="Pfam" id="PF03102"/>
    </source>
</evidence>
<dbReference type="InterPro" id="IPR013785">
    <property type="entry name" value="Aldolase_TIM"/>
</dbReference>
<dbReference type="Pfam" id="PF03102">
    <property type="entry name" value="NeuB"/>
    <property type="match status" value="1"/>
</dbReference>
<keyword evidence="3" id="KW-1185">Reference proteome</keyword>
<dbReference type="SUPFAM" id="SSF51569">
    <property type="entry name" value="Aldolase"/>
    <property type="match status" value="1"/>
</dbReference>
<dbReference type="KEGG" id="azz:DEW08_29995"/>
<dbReference type="PANTHER" id="PTHR42966">
    <property type="entry name" value="N-ACETYLNEURAMINATE SYNTHASE"/>
    <property type="match status" value="1"/>
</dbReference>
<reference evidence="3" key="1">
    <citation type="submission" date="2018-05" db="EMBL/GenBank/DDBJ databases">
        <title>Azospirillum thermophila sp. nov., a novel isolated from hot spring.</title>
        <authorList>
            <person name="Zhao Z."/>
        </authorList>
    </citation>
    <scope>NUCLEOTIDE SEQUENCE [LARGE SCALE GENOMIC DNA]</scope>
    <source>
        <strain evidence="3">CFH 70021</strain>
        <plasmid evidence="3">unnamed4</plasmid>
    </source>
</reference>
<gene>
    <name evidence="2" type="ORF">DEW08_29995</name>
</gene>
<evidence type="ECO:0000313" key="2">
    <source>
        <dbReference type="EMBL" id="AWK90246.1"/>
    </source>
</evidence>
<dbReference type="GO" id="GO:0016051">
    <property type="term" value="P:carbohydrate biosynthetic process"/>
    <property type="evidence" value="ECO:0007669"/>
    <property type="project" value="InterPro"/>
</dbReference>
<dbReference type="GO" id="GO:0047444">
    <property type="term" value="F:N-acylneuraminate-9-phosphate synthase activity"/>
    <property type="evidence" value="ECO:0007669"/>
    <property type="project" value="TreeGrafter"/>
</dbReference>
<sequence length="302" mass="33293">MENNHLSTDTIPVGVQSVAKHIMVIAEIGINHNGNLGVAKKLIDLAHRAGCDAVKFQKRTIDIVYTPEFLDQPRESPWGNTQRAQKEALEFGVTEYDAIDAYCRELGIAWFASAWDVPSQEFLRRYDCPYNKIASAMLTHDALVEAVARERKPTFISTGMADYADIDRAVAVFRRHDCPFTLMHCVATYPAAEEDLNLRCIPALAERYGCPVGYSGHEPSVSPSVVAAMMGAVAIERHITISRAMYGSDQAASLEGRGIETLVAQLRKVPVVLGDGVKRVLDGEKAVARKLRYWETEPATAS</sequence>
<keyword evidence="2" id="KW-0614">Plasmid</keyword>
<accession>A0A2S2D0G5</accession>
<dbReference type="AlphaFoldDB" id="A0A2S2D0G5"/>
<dbReference type="Proteomes" id="UP000245629">
    <property type="component" value="Plasmid unnamed4"/>
</dbReference>
<dbReference type="PANTHER" id="PTHR42966:SF3">
    <property type="entry name" value="BLR5971 PROTEIN"/>
    <property type="match status" value="1"/>
</dbReference>
<dbReference type="InterPro" id="IPR013132">
    <property type="entry name" value="PseI/NeuA/B-like_N"/>
</dbReference>
<dbReference type="EMBL" id="CP029359">
    <property type="protein sequence ID" value="AWK90246.1"/>
    <property type="molecule type" value="Genomic_DNA"/>
</dbReference>
<proteinExistence type="predicted"/>
<dbReference type="InterPro" id="IPR051690">
    <property type="entry name" value="PseI-like"/>
</dbReference>
<dbReference type="OrthoDB" id="9781701at2"/>